<evidence type="ECO:0000259" key="1">
    <source>
        <dbReference type="Pfam" id="PF12146"/>
    </source>
</evidence>
<feature type="domain" description="Serine aminopeptidase S33" evidence="1">
    <location>
        <begin position="43"/>
        <end position="124"/>
    </location>
</feature>
<dbReference type="OrthoDB" id="9785076at2"/>
<keyword evidence="3" id="KW-1185">Reference proteome</keyword>
<name>A0A3S0PKS5_9GAMM</name>
<dbReference type="Gene3D" id="3.40.50.1820">
    <property type="entry name" value="alpha/beta hydrolase"/>
    <property type="match status" value="1"/>
</dbReference>
<proteinExistence type="predicted"/>
<dbReference type="EMBL" id="RYYV01000021">
    <property type="protein sequence ID" value="RUL70924.1"/>
    <property type="molecule type" value="Genomic_DNA"/>
</dbReference>
<dbReference type="InterPro" id="IPR029058">
    <property type="entry name" value="AB_hydrolase_fold"/>
</dbReference>
<dbReference type="SUPFAM" id="SSF53474">
    <property type="entry name" value="alpha/beta-Hydrolases"/>
    <property type="match status" value="1"/>
</dbReference>
<dbReference type="Pfam" id="PF12146">
    <property type="entry name" value="Hydrolase_4"/>
    <property type="match status" value="1"/>
</dbReference>
<accession>A0A3S0PKS5</accession>
<dbReference type="PIRSF" id="PIRSF037442">
    <property type="entry name" value="UCP037442_abhydr"/>
    <property type="match status" value="1"/>
</dbReference>
<keyword evidence="2" id="KW-0378">Hydrolase</keyword>
<evidence type="ECO:0000313" key="3">
    <source>
        <dbReference type="Proteomes" id="UP000274358"/>
    </source>
</evidence>
<sequence length="290" mass="32429">MTGDLIPFRLVAADGYVLGATRFPAAQPLRGRLVVAGATAVPQGFYRRFAQFASACGFETLTFDYRGIGQSKPSTLKGFQASFLDWARLDLAGAVYAMAAHDVPLYLVGHSFGGHAFGLLPNHHQVAGLYVFGISAGWHGWMPVGERLLVLLMWNLVFPPLVWWKGYCPWQILGMGEDIPLDVYRQWRRWCRYPHYFFDDPAMPDMATTYATVHAPIMAANALDDGWALPASRDAFVRHYTNAPVDTQDLDPVPLGGKLGHMGYFRANAEPLWTQALTWFTQLRHNRKPA</sequence>
<protein>
    <submittedName>
        <fullName evidence="2">Alpha/beta hydrolase</fullName>
    </submittedName>
</protein>
<dbReference type="InterPro" id="IPR022742">
    <property type="entry name" value="Hydrolase_4"/>
</dbReference>
<reference evidence="2 3" key="1">
    <citation type="submission" date="2018-12" db="EMBL/GenBank/DDBJ databases">
        <title>Dyella dinghuensis sp. nov. DHOA06 and Dyella choica sp. nov. 4M-K27, isolated from forest soil.</title>
        <authorList>
            <person name="Qiu L.-H."/>
            <person name="Gao Z.-H."/>
        </authorList>
    </citation>
    <scope>NUCLEOTIDE SEQUENCE [LARGE SCALE GENOMIC DNA]</scope>
    <source>
        <strain evidence="2 3">4M-K27</strain>
    </source>
</reference>
<organism evidence="2 3">
    <name type="scientific">Dyella choica</name>
    <dbReference type="NCBI Taxonomy" id="1927959"/>
    <lineage>
        <taxon>Bacteria</taxon>
        <taxon>Pseudomonadati</taxon>
        <taxon>Pseudomonadota</taxon>
        <taxon>Gammaproteobacteria</taxon>
        <taxon>Lysobacterales</taxon>
        <taxon>Rhodanobacteraceae</taxon>
        <taxon>Dyella</taxon>
    </lineage>
</organism>
<gene>
    <name evidence="2" type="ORF">EKH80_19905</name>
</gene>
<dbReference type="InterPro" id="IPR017208">
    <property type="entry name" value="UCP037442_abhydr"/>
</dbReference>
<dbReference type="AlphaFoldDB" id="A0A3S0PKS5"/>
<evidence type="ECO:0000313" key="2">
    <source>
        <dbReference type="EMBL" id="RUL70924.1"/>
    </source>
</evidence>
<comment type="caution">
    <text evidence="2">The sequence shown here is derived from an EMBL/GenBank/DDBJ whole genome shotgun (WGS) entry which is preliminary data.</text>
</comment>
<dbReference type="GO" id="GO:0016787">
    <property type="term" value="F:hydrolase activity"/>
    <property type="evidence" value="ECO:0007669"/>
    <property type="project" value="UniProtKB-KW"/>
</dbReference>
<dbReference type="Proteomes" id="UP000274358">
    <property type="component" value="Unassembled WGS sequence"/>
</dbReference>